<dbReference type="PANTHER" id="PTHR15732">
    <property type="entry name" value="PROTEIN MOONRAKER"/>
    <property type="match status" value="1"/>
</dbReference>
<keyword evidence="3" id="KW-1185">Reference proteome</keyword>
<dbReference type="GO" id="GO:0007099">
    <property type="term" value="P:centriole replication"/>
    <property type="evidence" value="ECO:0007669"/>
    <property type="project" value="InterPro"/>
</dbReference>
<evidence type="ECO:0000256" key="1">
    <source>
        <dbReference type="SAM" id="MobiDB-lite"/>
    </source>
</evidence>
<dbReference type="Proteomes" id="UP000472241">
    <property type="component" value="Unplaced"/>
</dbReference>
<protein>
    <submittedName>
        <fullName evidence="2">Uncharacterized protein</fullName>
    </submittedName>
</protein>
<feature type="region of interest" description="Disordered" evidence="1">
    <location>
        <begin position="88"/>
        <end position="120"/>
    </location>
</feature>
<dbReference type="PANTHER" id="PTHR15732:SF4">
    <property type="entry name" value="PROTEIN MOONRAKER"/>
    <property type="match status" value="1"/>
</dbReference>
<accession>A0A667IBJ6</accession>
<reference evidence="2" key="1">
    <citation type="submission" date="2025-08" db="UniProtKB">
        <authorList>
            <consortium name="Ensembl"/>
        </authorList>
    </citation>
    <scope>IDENTIFICATION</scope>
</reference>
<dbReference type="GO" id="GO:0034451">
    <property type="term" value="C:centriolar satellite"/>
    <property type="evidence" value="ECO:0007669"/>
    <property type="project" value="TreeGrafter"/>
</dbReference>
<sequence>MDLQNQLQFNRSVPAHSSNLAARYSCPDAIRIEKLTHSSGESYRGGDPGFRAGPDVSGSASFSVISEERLSYAVHLAKRDVRRRQFEQHVRQQRLRSEPQTSQRWGHPEHKVPEHREQRKEARSREVCHCSHETCGRGASCSGAKVHLCTPQPGQPPALEPGPQPHARMGGPRGLLGVQRLQEELTTCVRRMEEVIKRGFGVPPGKETVTKKGEEMFPGSSDQVSRWWPQGLGEMAEFFAKRREETPPSKGDPSAGSATTFQGKQASC</sequence>
<feature type="compositionally biased region" description="Basic and acidic residues" evidence="1">
    <location>
        <begin position="106"/>
        <end position="120"/>
    </location>
</feature>
<proteinExistence type="predicted"/>
<dbReference type="Ensembl" id="ENSLCNT00005023225.1">
    <property type="protein sequence ID" value="ENSLCNP00005020756.1"/>
    <property type="gene ID" value="ENSLCNG00005013560.1"/>
</dbReference>
<organism evidence="2 3">
    <name type="scientific">Lynx canadensis</name>
    <name type="common">Canada lynx</name>
    <name type="synonym">Felis canadensis</name>
    <dbReference type="NCBI Taxonomy" id="61383"/>
    <lineage>
        <taxon>Eukaryota</taxon>
        <taxon>Metazoa</taxon>
        <taxon>Chordata</taxon>
        <taxon>Craniata</taxon>
        <taxon>Vertebrata</taxon>
        <taxon>Euteleostomi</taxon>
        <taxon>Mammalia</taxon>
        <taxon>Eutheria</taxon>
        <taxon>Laurasiatheria</taxon>
        <taxon>Carnivora</taxon>
        <taxon>Feliformia</taxon>
        <taxon>Felidae</taxon>
        <taxon>Felinae</taxon>
        <taxon>Lynx</taxon>
    </lineage>
</organism>
<dbReference type="GO" id="GO:0071539">
    <property type="term" value="P:protein localization to centrosome"/>
    <property type="evidence" value="ECO:0007669"/>
    <property type="project" value="TreeGrafter"/>
</dbReference>
<reference evidence="2" key="2">
    <citation type="submission" date="2025-09" db="UniProtKB">
        <authorList>
            <consortium name="Ensembl"/>
        </authorList>
    </citation>
    <scope>IDENTIFICATION</scope>
</reference>
<dbReference type="Pfam" id="PF15718">
    <property type="entry name" value="MNR"/>
    <property type="match status" value="1"/>
</dbReference>
<name>A0A667IBJ6_LYNCA</name>
<dbReference type="InterPro" id="IPR031447">
    <property type="entry name" value="MNR"/>
</dbReference>
<evidence type="ECO:0000313" key="2">
    <source>
        <dbReference type="Ensembl" id="ENSLCNP00005020756.1"/>
    </source>
</evidence>
<evidence type="ECO:0000313" key="3">
    <source>
        <dbReference type="Proteomes" id="UP000472241"/>
    </source>
</evidence>
<feature type="region of interest" description="Disordered" evidence="1">
    <location>
        <begin position="37"/>
        <end position="57"/>
    </location>
</feature>
<dbReference type="AlphaFoldDB" id="A0A667IBJ6"/>
<feature type="compositionally biased region" description="Polar residues" evidence="1">
    <location>
        <begin position="256"/>
        <end position="268"/>
    </location>
</feature>
<feature type="region of interest" description="Disordered" evidence="1">
    <location>
        <begin position="206"/>
        <end position="268"/>
    </location>
</feature>